<proteinExistence type="predicted"/>
<feature type="compositionally biased region" description="Low complexity" evidence="1">
    <location>
        <begin position="545"/>
        <end position="563"/>
    </location>
</feature>
<feature type="compositionally biased region" description="Basic and acidic residues" evidence="1">
    <location>
        <begin position="292"/>
        <end position="301"/>
    </location>
</feature>
<evidence type="ECO:0000313" key="3">
    <source>
        <dbReference type="Proteomes" id="UP001528912"/>
    </source>
</evidence>
<feature type="compositionally biased region" description="Pro residues" evidence="1">
    <location>
        <begin position="535"/>
        <end position="544"/>
    </location>
</feature>
<evidence type="ECO:0000313" key="2">
    <source>
        <dbReference type="EMBL" id="MDF8265323.1"/>
    </source>
</evidence>
<sequence length="602" mass="60541">MLRIGVDSGPERTAVVVEDRVTYERASTVVPSAVALDSDGTICTGDAAAARLASRPDSGVTDPLARLREDLACVLGGRHLDPAALAARLMTDAIEGAAPGASHGEMELLVAVPDDAGPATCRRLREALADLGMPRVAFQRRSGAALAAHGLRADRLLRAHGGRDREYTAVVTDVREREITATVLVATTGGWVPEHLLATAAPDGAVTAQWRAAAVLDLRRRATETTDGVVQVAVLTGTGAADPALAAAIGDRTGDPPLVHREPELTVARGVLGTSRPTSPSVRPVVRPAAARSDDDTRDDLPVVTPSAAHTEDDTEDDLPVVAGPLDRFDRAPVVAAGAVPAPDGPAPVRTAGRRRRVALAAASAGLLVCITAAATGLGSTVTGLFDGERAQADTTPRASATSVVGGTPGAAAPTGTVAPWAAAPTPSAPRAVTPTPSTATSARPGATTTPDRGSQVRRHRDRTATKARSSHTTVRKAPQPRSTPPPTQKSGAPTKPTATSTPPRTTTASPTRPPSTSTPPTKTPTSKPTTSTPTPKPTPPPTSAPSSTATSTPAPSSTSAPRPSTPPAPAAPATSTGSGSSVGAGTSGAVGSASNGTAATP</sequence>
<feature type="compositionally biased region" description="Low complexity" evidence="1">
    <location>
        <begin position="401"/>
        <end position="451"/>
    </location>
</feature>
<dbReference type="PRINTS" id="PR01217">
    <property type="entry name" value="PRICHEXTENSN"/>
</dbReference>
<feature type="compositionally biased region" description="Low complexity" evidence="1">
    <location>
        <begin position="590"/>
        <end position="602"/>
    </location>
</feature>
<protein>
    <submittedName>
        <fullName evidence="2">Uncharacterized protein</fullName>
    </submittedName>
</protein>
<dbReference type="RefSeq" id="WP_277192638.1">
    <property type="nucleotide sequence ID" value="NZ_JAROAV010000033.1"/>
</dbReference>
<dbReference type="Gene3D" id="3.30.420.40">
    <property type="match status" value="2"/>
</dbReference>
<reference evidence="2 3" key="1">
    <citation type="submission" date="2023-03" db="EMBL/GenBank/DDBJ databases">
        <title>YIM 133296 draft genome.</title>
        <authorList>
            <person name="Xiong L."/>
        </authorList>
    </citation>
    <scope>NUCLEOTIDE SEQUENCE [LARGE SCALE GENOMIC DNA]</scope>
    <source>
        <strain evidence="2 3">YIM 133296</strain>
    </source>
</reference>
<dbReference type="EMBL" id="JAROAV010000033">
    <property type="protein sequence ID" value="MDF8265323.1"/>
    <property type="molecule type" value="Genomic_DNA"/>
</dbReference>
<dbReference type="SUPFAM" id="SSF53067">
    <property type="entry name" value="Actin-like ATPase domain"/>
    <property type="match status" value="1"/>
</dbReference>
<feature type="region of interest" description="Disordered" evidence="1">
    <location>
        <begin position="393"/>
        <end position="602"/>
    </location>
</feature>
<feature type="region of interest" description="Disordered" evidence="1">
    <location>
        <begin position="272"/>
        <end position="320"/>
    </location>
</feature>
<comment type="caution">
    <text evidence="2">The sequence shown here is derived from an EMBL/GenBank/DDBJ whole genome shotgun (WGS) entry which is preliminary data.</text>
</comment>
<accession>A0ABT6C8S2</accession>
<dbReference type="InterPro" id="IPR043129">
    <property type="entry name" value="ATPase_NBD"/>
</dbReference>
<organism evidence="2 3">
    <name type="scientific">Luteipulveratus flavus</name>
    <dbReference type="NCBI Taxonomy" id="3031728"/>
    <lineage>
        <taxon>Bacteria</taxon>
        <taxon>Bacillati</taxon>
        <taxon>Actinomycetota</taxon>
        <taxon>Actinomycetes</taxon>
        <taxon>Micrococcales</taxon>
        <taxon>Dermacoccaceae</taxon>
        <taxon>Luteipulveratus</taxon>
    </lineage>
</organism>
<feature type="compositionally biased region" description="Low complexity" evidence="1">
    <location>
        <begin position="519"/>
        <end position="534"/>
    </location>
</feature>
<gene>
    <name evidence="2" type="ORF">P4R38_13805</name>
</gene>
<name>A0ABT6C8S2_9MICO</name>
<feature type="compositionally biased region" description="Low complexity" evidence="1">
    <location>
        <begin position="491"/>
        <end position="511"/>
    </location>
</feature>
<feature type="compositionally biased region" description="Low complexity" evidence="1">
    <location>
        <begin position="274"/>
        <end position="291"/>
    </location>
</feature>
<dbReference type="Proteomes" id="UP001528912">
    <property type="component" value="Unassembled WGS sequence"/>
</dbReference>
<keyword evidence="3" id="KW-1185">Reference proteome</keyword>
<evidence type="ECO:0000256" key="1">
    <source>
        <dbReference type="SAM" id="MobiDB-lite"/>
    </source>
</evidence>